<reference evidence="1 2" key="1">
    <citation type="journal article" date="2019" name="Genome Biol. Evol.">
        <title>Insights into the evolution of the New World diploid cottons (Gossypium, subgenus Houzingenia) based on genome sequencing.</title>
        <authorList>
            <person name="Grover C.E."/>
            <person name="Arick M.A. 2nd"/>
            <person name="Thrash A."/>
            <person name="Conover J.L."/>
            <person name="Sanders W.S."/>
            <person name="Peterson D.G."/>
            <person name="Frelichowski J.E."/>
            <person name="Scheffler J.A."/>
            <person name="Scheffler B.E."/>
            <person name="Wendel J.F."/>
        </authorList>
    </citation>
    <scope>NUCLEOTIDE SEQUENCE [LARGE SCALE GENOMIC DNA]</scope>
    <source>
        <strain evidence="1">4</strain>
        <tissue evidence="1">Leaf</tissue>
    </source>
</reference>
<accession>A0A7J9ADY8</accession>
<protein>
    <recommendedName>
        <fullName evidence="3">RNase H type-1 domain-containing protein</fullName>
    </recommendedName>
</protein>
<keyword evidence="2" id="KW-1185">Reference proteome</keyword>
<dbReference type="AlphaFoldDB" id="A0A7J9ADY8"/>
<name>A0A7J9ADY8_9ROSI</name>
<comment type="caution">
    <text evidence="1">The sequence shown here is derived from an EMBL/GenBank/DDBJ whole genome shotgun (WGS) entry which is preliminary data.</text>
</comment>
<dbReference type="EMBL" id="JABEZV010000009">
    <property type="protein sequence ID" value="MBA0721724.1"/>
    <property type="molecule type" value="Genomic_DNA"/>
</dbReference>
<proteinExistence type="predicted"/>
<evidence type="ECO:0000313" key="2">
    <source>
        <dbReference type="Proteomes" id="UP000593574"/>
    </source>
</evidence>
<dbReference type="Proteomes" id="UP000593574">
    <property type="component" value="Unassembled WGS sequence"/>
</dbReference>
<evidence type="ECO:0000313" key="1">
    <source>
        <dbReference type="EMBL" id="MBA0721724.1"/>
    </source>
</evidence>
<evidence type="ECO:0008006" key="3">
    <source>
        <dbReference type="Google" id="ProtNLM"/>
    </source>
</evidence>
<sequence length="176" mass="19060">MEDAWIPGYANYKISGTVSANGISEVSNLIDSSNRTWRVKLIQDTFSMENADRILQIPLATMEHDDMLVRKGESLGEFTGEFGWAVRLPAVSVKIAVAVRLDTVAILSTSGLVFRNESGEVIVSKSILTNRIASPFAAEAFACSQAVRLGMGVDAVGIERDALAVIKKCHSNVEDK</sequence>
<organism evidence="1 2">
    <name type="scientific">Gossypium laxum</name>
    <dbReference type="NCBI Taxonomy" id="34288"/>
    <lineage>
        <taxon>Eukaryota</taxon>
        <taxon>Viridiplantae</taxon>
        <taxon>Streptophyta</taxon>
        <taxon>Embryophyta</taxon>
        <taxon>Tracheophyta</taxon>
        <taxon>Spermatophyta</taxon>
        <taxon>Magnoliopsida</taxon>
        <taxon>eudicotyledons</taxon>
        <taxon>Gunneridae</taxon>
        <taxon>Pentapetalae</taxon>
        <taxon>rosids</taxon>
        <taxon>malvids</taxon>
        <taxon>Malvales</taxon>
        <taxon>Malvaceae</taxon>
        <taxon>Malvoideae</taxon>
        <taxon>Gossypium</taxon>
    </lineage>
</organism>
<gene>
    <name evidence="1" type="ORF">Golax_009237</name>
</gene>